<evidence type="ECO:0000256" key="1">
    <source>
        <dbReference type="SAM" id="MobiDB-lite"/>
    </source>
</evidence>
<dbReference type="EMBL" id="JBIAZU010000012">
    <property type="protein sequence ID" value="MFF5297598.1"/>
    <property type="molecule type" value="Genomic_DNA"/>
</dbReference>
<keyword evidence="5" id="KW-1185">Reference proteome</keyword>
<gene>
    <name evidence="4" type="ORF">ACFY35_49900</name>
</gene>
<comment type="caution">
    <text evidence="4">The sequence shown here is derived from an EMBL/GenBank/DDBJ whole genome shotgun (WGS) entry which is preliminary data.</text>
</comment>
<dbReference type="InterPro" id="IPR013222">
    <property type="entry name" value="Glyco_hyd_98_carb-bd"/>
</dbReference>
<evidence type="ECO:0000313" key="5">
    <source>
        <dbReference type="Proteomes" id="UP001602245"/>
    </source>
</evidence>
<evidence type="ECO:0000313" key="4">
    <source>
        <dbReference type="EMBL" id="MFF5297598.1"/>
    </source>
</evidence>
<proteinExistence type="predicted"/>
<dbReference type="RefSeq" id="WP_211216685.1">
    <property type="nucleotide sequence ID" value="NZ_JBIAZU010000012.1"/>
</dbReference>
<dbReference type="InterPro" id="IPR008979">
    <property type="entry name" value="Galactose-bd-like_sf"/>
</dbReference>
<feature type="domain" description="Glycosyl hydrolase family 98 putative carbohydrate-binding module" evidence="3">
    <location>
        <begin position="174"/>
        <end position="272"/>
    </location>
</feature>
<feature type="transmembrane region" description="Helical" evidence="2">
    <location>
        <begin position="97"/>
        <end position="118"/>
    </location>
</feature>
<evidence type="ECO:0000259" key="3">
    <source>
        <dbReference type="Pfam" id="PF08305"/>
    </source>
</evidence>
<name>A0ABW6WWE2_9ACTN</name>
<keyword evidence="2" id="KW-1133">Transmembrane helix</keyword>
<dbReference type="Pfam" id="PF08305">
    <property type="entry name" value="NPCBM"/>
    <property type="match status" value="1"/>
</dbReference>
<dbReference type="Proteomes" id="UP001602245">
    <property type="component" value="Unassembled WGS sequence"/>
</dbReference>
<keyword evidence="2" id="KW-0472">Membrane</keyword>
<dbReference type="SUPFAM" id="SSF49785">
    <property type="entry name" value="Galactose-binding domain-like"/>
    <property type="match status" value="1"/>
</dbReference>
<accession>A0ABW6WWE2</accession>
<dbReference type="Gene3D" id="2.60.120.1060">
    <property type="entry name" value="NPCBM/NEW2 domain"/>
    <property type="match status" value="1"/>
</dbReference>
<keyword evidence="2" id="KW-0812">Transmembrane</keyword>
<sequence length="279" mass="28623">MGTRLFDDEPKSYALDLVSCEAKTNGRLELRYRRPADPPVGSSTLGPDSCAALHTVSPSCRREHGAGAVGAQMFNRPSSTTDELPGGRPERSQARTVALIGGAATLLAAVISGVFLLASNHANGGTPTVVTTILQPLGTGGPDAQNELPKGSAGGAFLADEKAIKDPGAADYATTIGGRSVVKALGLGSGGEAQYTIPSSAKTFAANVGLDDNGRYLDPDDVGTFSIFGDSTELGQVTLKRGQLAQINASVAGHKVLQLGYSSNNEFSQGVFGVARFVS</sequence>
<feature type="region of interest" description="Disordered" evidence="1">
    <location>
        <begin position="67"/>
        <end position="92"/>
    </location>
</feature>
<dbReference type="InterPro" id="IPR038637">
    <property type="entry name" value="NPCBM_sf"/>
</dbReference>
<reference evidence="4 5" key="1">
    <citation type="submission" date="2024-10" db="EMBL/GenBank/DDBJ databases">
        <title>The Natural Products Discovery Center: Release of the First 8490 Sequenced Strains for Exploring Actinobacteria Biosynthetic Diversity.</title>
        <authorList>
            <person name="Kalkreuter E."/>
            <person name="Kautsar S.A."/>
            <person name="Yang D."/>
            <person name="Bader C.D."/>
            <person name="Teijaro C.N."/>
            <person name="Fluegel L."/>
            <person name="Davis C.M."/>
            <person name="Simpson J.R."/>
            <person name="Lauterbach L."/>
            <person name="Steele A.D."/>
            <person name="Gui C."/>
            <person name="Meng S."/>
            <person name="Li G."/>
            <person name="Viehrig K."/>
            <person name="Ye F."/>
            <person name="Su P."/>
            <person name="Kiefer A.F."/>
            <person name="Nichols A."/>
            <person name="Cepeda A.J."/>
            <person name="Yan W."/>
            <person name="Fan B."/>
            <person name="Jiang Y."/>
            <person name="Adhikari A."/>
            <person name="Zheng C.-J."/>
            <person name="Schuster L."/>
            <person name="Cowan T.M."/>
            <person name="Smanski M.J."/>
            <person name="Chevrette M.G."/>
            <person name="De Carvalho L.P.S."/>
            <person name="Shen B."/>
        </authorList>
    </citation>
    <scope>NUCLEOTIDE SEQUENCE [LARGE SCALE GENOMIC DNA]</scope>
    <source>
        <strain evidence="4 5">NPDC000087</strain>
    </source>
</reference>
<protein>
    <submittedName>
        <fullName evidence="4">NPCBM/NEW2 domain-containing protein</fullName>
    </submittedName>
</protein>
<evidence type="ECO:0000256" key="2">
    <source>
        <dbReference type="SAM" id="Phobius"/>
    </source>
</evidence>
<organism evidence="4 5">
    <name type="scientific">Paractinoplanes globisporus</name>
    <dbReference type="NCBI Taxonomy" id="113565"/>
    <lineage>
        <taxon>Bacteria</taxon>
        <taxon>Bacillati</taxon>
        <taxon>Actinomycetota</taxon>
        <taxon>Actinomycetes</taxon>
        <taxon>Micromonosporales</taxon>
        <taxon>Micromonosporaceae</taxon>
        <taxon>Paractinoplanes</taxon>
    </lineage>
</organism>